<gene>
    <name evidence="3" type="ORF">PCANC_04799</name>
    <name evidence="2" type="ORF">PCANC_23444</name>
</gene>
<evidence type="ECO:0000313" key="3">
    <source>
        <dbReference type="EMBL" id="PLW54396.1"/>
    </source>
</evidence>
<keyword evidence="4" id="KW-1185">Reference proteome</keyword>
<dbReference type="AlphaFoldDB" id="A0A2N5VWQ3"/>
<organism evidence="3 4">
    <name type="scientific">Puccinia coronata f. sp. avenae</name>
    <dbReference type="NCBI Taxonomy" id="200324"/>
    <lineage>
        <taxon>Eukaryota</taxon>
        <taxon>Fungi</taxon>
        <taxon>Dikarya</taxon>
        <taxon>Basidiomycota</taxon>
        <taxon>Pucciniomycotina</taxon>
        <taxon>Pucciniomycetes</taxon>
        <taxon>Pucciniales</taxon>
        <taxon>Pucciniaceae</taxon>
        <taxon>Puccinia</taxon>
    </lineage>
</organism>
<evidence type="ECO:0000313" key="2">
    <source>
        <dbReference type="EMBL" id="PLW07869.1"/>
    </source>
</evidence>
<dbReference type="Proteomes" id="UP000235388">
    <property type="component" value="Unassembled WGS sequence"/>
</dbReference>
<dbReference type="EMBL" id="PGCJ01000046">
    <property type="protein sequence ID" value="PLW54396.1"/>
    <property type="molecule type" value="Genomic_DNA"/>
</dbReference>
<evidence type="ECO:0000256" key="1">
    <source>
        <dbReference type="SAM" id="Phobius"/>
    </source>
</evidence>
<name>A0A2N5VWQ3_9BASI</name>
<reference evidence="3 4" key="1">
    <citation type="submission" date="2017-11" db="EMBL/GenBank/DDBJ databases">
        <title>De novo assembly and phasing of dikaryotic genomes from two isolates of Puccinia coronata f. sp. avenae, the causal agent of oat crown rust.</title>
        <authorList>
            <person name="Miller M.E."/>
            <person name="Zhang Y."/>
            <person name="Omidvar V."/>
            <person name="Sperschneider J."/>
            <person name="Schwessinger B."/>
            <person name="Raley C."/>
            <person name="Palmer J.M."/>
            <person name="Garnica D."/>
            <person name="Upadhyaya N."/>
            <person name="Rathjen J."/>
            <person name="Taylor J.M."/>
            <person name="Park R.F."/>
            <person name="Dodds P.N."/>
            <person name="Hirsch C.D."/>
            <person name="Kianian S.F."/>
            <person name="Figueroa M."/>
        </authorList>
    </citation>
    <scope>NUCLEOTIDE SEQUENCE [LARGE SCALE GENOMIC DNA]</scope>
    <source>
        <strain evidence="3">12NC29</strain>
    </source>
</reference>
<keyword evidence="1" id="KW-0472">Membrane</keyword>
<keyword evidence="1" id="KW-0812">Transmembrane</keyword>
<proteinExistence type="predicted"/>
<dbReference type="EMBL" id="PGCJ01001196">
    <property type="protein sequence ID" value="PLW07869.1"/>
    <property type="molecule type" value="Genomic_DNA"/>
</dbReference>
<evidence type="ECO:0000313" key="4">
    <source>
        <dbReference type="Proteomes" id="UP000235388"/>
    </source>
</evidence>
<sequence length="94" mass="9922">MKLVASPAANWDWTSRRSSLLSEGLGMLQVALRFSHSVGLTLATNSNEPSSASSLPSFVRFSSLTPIVFSKAWVTILTVSAILPASLLAAAFSP</sequence>
<accession>A0A2N5VWQ3</accession>
<keyword evidence="1" id="KW-1133">Transmembrane helix</keyword>
<protein>
    <submittedName>
        <fullName evidence="3">Uncharacterized protein</fullName>
    </submittedName>
</protein>
<feature type="transmembrane region" description="Helical" evidence="1">
    <location>
        <begin position="72"/>
        <end position="92"/>
    </location>
</feature>
<comment type="caution">
    <text evidence="3">The sequence shown here is derived from an EMBL/GenBank/DDBJ whole genome shotgun (WGS) entry which is preliminary data.</text>
</comment>